<sequence length="99" mass="10701">MLFTLICKDKPNSLQLRMDSRPAHLRYIADAGERVKLAGPLLSPGDDPKPIGSMIIIDAASETAVKLFAENDPYASAGLFASVEIHPWKGAVGAWLPQE</sequence>
<dbReference type="Pfam" id="PF03795">
    <property type="entry name" value="YCII"/>
    <property type="match status" value="1"/>
</dbReference>
<keyword evidence="4" id="KW-1185">Reference proteome</keyword>
<dbReference type="Gene3D" id="3.30.70.1060">
    <property type="entry name" value="Dimeric alpha+beta barrel"/>
    <property type="match status" value="1"/>
</dbReference>
<dbReference type="InterPro" id="IPR051807">
    <property type="entry name" value="Sec-metab_biosynth-assoc"/>
</dbReference>
<dbReference type="PANTHER" id="PTHR33606">
    <property type="entry name" value="PROTEIN YCII"/>
    <property type="match status" value="1"/>
</dbReference>
<evidence type="ECO:0000313" key="4">
    <source>
        <dbReference type="Proteomes" id="UP000630923"/>
    </source>
</evidence>
<evidence type="ECO:0000256" key="1">
    <source>
        <dbReference type="ARBA" id="ARBA00007689"/>
    </source>
</evidence>
<reference evidence="3" key="2">
    <citation type="submission" date="2020-09" db="EMBL/GenBank/DDBJ databases">
        <authorList>
            <person name="Sun Q."/>
            <person name="Kim S."/>
        </authorList>
    </citation>
    <scope>NUCLEOTIDE SEQUENCE</scope>
    <source>
        <strain evidence="3">KCTC 42590</strain>
    </source>
</reference>
<dbReference type="InterPro" id="IPR005545">
    <property type="entry name" value="YCII"/>
</dbReference>
<evidence type="ECO:0000259" key="2">
    <source>
        <dbReference type="Pfam" id="PF03795"/>
    </source>
</evidence>
<dbReference type="Proteomes" id="UP000630923">
    <property type="component" value="Unassembled WGS sequence"/>
</dbReference>
<organism evidence="3 4">
    <name type="scientific">Kordiimonas sediminis</name>
    <dbReference type="NCBI Taxonomy" id="1735581"/>
    <lineage>
        <taxon>Bacteria</taxon>
        <taxon>Pseudomonadati</taxon>
        <taxon>Pseudomonadota</taxon>
        <taxon>Alphaproteobacteria</taxon>
        <taxon>Kordiimonadales</taxon>
        <taxon>Kordiimonadaceae</taxon>
        <taxon>Kordiimonas</taxon>
    </lineage>
</organism>
<dbReference type="RefSeq" id="WP_191249866.1">
    <property type="nucleotide sequence ID" value="NZ_BNCI01000001.1"/>
</dbReference>
<dbReference type="EMBL" id="BNCI01000001">
    <property type="protein sequence ID" value="GHF13080.1"/>
    <property type="molecule type" value="Genomic_DNA"/>
</dbReference>
<comment type="caution">
    <text evidence="3">The sequence shown here is derived from an EMBL/GenBank/DDBJ whole genome shotgun (WGS) entry which is preliminary data.</text>
</comment>
<comment type="similarity">
    <text evidence="1">Belongs to the YciI family.</text>
</comment>
<accession>A0A919AKS9</accession>
<protein>
    <recommendedName>
        <fullName evidence="2">YCII-related domain-containing protein</fullName>
    </recommendedName>
</protein>
<feature type="domain" description="YCII-related" evidence="2">
    <location>
        <begin position="1"/>
        <end position="89"/>
    </location>
</feature>
<evidence type="ECO:0000313" key="3">
    <source>
        <dbReference type="EMBL" id="GHF13080.1"/>
    </source>
</evidence>
<reference evidence="3" key="1">
    <citation type="journal article" date="2014" name="Int. J. Syst. Evol. Microbiol.">
        <title>Complete genome sequence of Corynebacterium casei LMG S-19264T (=DSM 44701T), isolated from a smear-ripened cheese.</title>
        <authorList>
            <consortium name="US DOE Joint Genome Institute (JGI-PGF)"/>
            <person name="Walter F."/>
            <person name="Albersmeier A."/>
            <person name="Kalinowski J."/>
            <person name="Ruckert C."/>
        </authorList>
    </citation>
    <scope>NUCLEOTIDE SEQUENCE</scope>
    <source>
        <strain evidence="3">KCTC 42590</strain>
    </source>
</reference>
<dbReference type="PANTHER" id="PTHR33606:SF3">
    <property type="entry name" value="PROTEIN YCII"/>
    <property type="match status" value="1"/>
</dbReference>
<dbReference type="InterPro" id="IPR011008">
    <property type="entry name" value="Dimeric_a/b-barrel"/>
</dbReference>
<dbReference type="SUPFAM" id="SSF54909">
    <property type="entry name" value="Dimeric alpha+beta barrel"/>
    <property type="match status" value="1"/>
</dbReference>
<proteinExistence type="inferred from homology"/>
<dbReference type="AlphaFoldDB" id="A0A919AKS9"/>
<name>A0A919AKS9_9PROT</name>
<gene>
    <name evidence="3" type="ORF">GCM10017044_03830</name>
</gene>